<evidence type="ECO:0000256" key="1">
    <source>
        <dbReference type="ARBA" id="ARBA00004990"/>
    </source>
</evidence>
<comment type="miscellaneous">
    <text evidence="8">The reaction proceeds by a bi uni uni bi ping pong mechanism.</text>
</comment>
<keyword evidence="4 8" id="KW-0566">Pantothenate biosynthesis</keyword>
<dbReference type="Gene3D" id="3.40.50.620">
    <property type="entry name" value="HUPs"/>
    <property type="match status" value="1"/>
</dbReference>
<organism evidence="9 10">
    <name type="scientific">Marinicella sediminis</name>
    <dbReference type="NCBI Taxonomy" id="1792834"/>
    <lineage>
        <taxon>Bacteria</taxon>
        <taxon>Pseudomonadati</taxon>
        <taxon>Pseudomonadota</taxon>
        <taxon>Gammaproteobacteria</taxon>
        <taxon>Lysobacterales</taxon>
        <taxon>Marinicellaceae</taxon>
        <taxon>Marinicella</taxon>
    </lineage>
</organism>
<feature type="binding site" evidence="8">
    <location>
        <position position="173"/>
    </location>
    <ligand>
        <name>ATP</name>
        <dbReference type="ChEBI" id="CHEBI:30616"/>
    </ligand>
</feature>
<comment type="pathway">
    <text evidence="1 8">Cofactor biosynthesis; (R)-pantothenate biosynthesis; (R)-pantothenate from (R)-pantoate and beta-alanine: step 1/1.</text>
</comment>
<evidence type="ECO:0000256" key="2">
    <source>
        <dbReference type="ARBA" id="ARBA00009256"/>
    </source>
</evidence>
<dbReference type="EMBL" id="JBHRTS010000001">
    <property type="protein sequence ID" value="MFC3193181.1"/>
    <property type="molecule type" value="Genomic_DNA"/>
</dbReference>
<evidence type="ECO:0000256" key="7">
    <source>
        <dbReference type="ARBA" id="ARBA00048258"/>
    </source>
</evidence>
<evidence type="ECO:0000313" key="9">
    <source>
        <dbReference type="EMBL" id="MFC3193181.1"/>
    </source>
</evidence>
<dbReference type="InterPro" id="IPR014729">
    <property type="entry name" value="Rossmann-like_a/b/a_fold"/>
</dbReference>
<evidence type="ECO:0000256" key="4">
    <source>
        <dbReference type="ARBA" id="ARBA00022655"/>
    </source>
</evidence>
<dbReference type="EC" id="6.3.2.1" evidence="8"/>
<dbReference type="Pfam" id="PF02569">
    <property type="entry name" value="Pantoate_ligase"/>
    <property type="match status" value="1"/>
</dbReference>
<protein>
    <recommendedName>
        <fullName evidence="8">Pantothenate synthetase</fullName>
        <shortName evidence="8">PS</shortName>
        <ecNumber evidence="8">6.3.2.1</ecNumber>
    </recommendedName>
    <alternativeName>
        <fullName evidence="8">Pantoate--beta-alanine ligase</fullName>
    </alternativeName>
    <alternativeName>
        <fullName evidence="8">Pantoate-activating enzyme</fullName>
    </alternativeName>
</protein>
<feature type="binding site" evidence="8">
    <location>
        <position position="58"/>
    </location>
    <ligand>
        <name>beta-alanine</name>
        <dbReference type="ChEBI" id="CHEBI:57966"/>
    </ligand>
</feature>
<dbReference type="Proteomes" id="UP001595533">
    <property type="component" value="Unassembled WGS sequence"/>
</dbReference>
<comment type="subcellular location">
    <subcellularLocation>
        <location evidence="8">Cytoplasm</location>
    </subcellularLocation>
</comment>
<feature type="active site" description="Proton donor" evidence="8">
    <location>
        <position position="34"/>
    </location>
</feature>
<keyword evidence="3 8" id="KW-0436">Ligase</keyword>
<keyword evidence="6 8" id="KW-0067">ATP-binding</keyword>
<gene>
    <name evidence="8 9" type="primary">panC</name>
    <name evidence="9" type="ORF">ACFODZ_02890</name>
</gene>
<feature type="binding site" evidence="8">
    <location>
        <begin position="181"/>
        <end position="184"/>
    </location>
    <ligand>
        <name>ATP</name>
        <dbReference type="ChEBI" id="CHEBI:30616"/>
    </ligand>
</feature>
<dbReference type="NCBIfam" id="TIGR00018">
    <property type="entry name" value="panC"/>
    <property type="match status" value="1"/>
</dbReference>
<feature type="binding site" evidence="8">
    <location>
        <position position="58"/>
    </location>
    <ligand>
        <name>(R)-pantoate</name>
        <dbReference type="ChEBI" id="CHEBI:15980"/>
    </ligand>
</feature>
<keyword evidence="5 8" id="KW-0547">Nucleotide-binding</keyword>
<evidence type="ECO:0000313" key="10">
    <source>
        <dbReference type="Proteomes" id="UP001595533"/>
    </source>
</evidence>
<sequence length="256" mass="28323">MQRLTQITDVQTYRQALAGSVGFVPTMGALHEGHASLVRQSVNDNSHTLVSIFVNPTQFDQSTDLAAYPNTLETDLNTLEMLGVDAVFLPDFNSMYPDDYAYQLSEDRLSRKYCGAHRPGHFDGVLSVVMKLFNITQPDKAYFGEKDHQQLTLIKGLVEAFFVPVEVVSCPIVREPDGLAMSSRNLRLSAAQRKLAPMLYQVLSQATSLTAKHQRLEKLGFDVDYLEVMGNRLLAAASLGEIRLIDNVPYQPGGGA</sequence>
<evidence type="ECO:0000256" key="3">
    <source>
        <dbReference type="ARBA" id="ARBA00022598"/>
    </source>
</evidence>
<dbReference type="CDD" id="cd00560">
    <property type="entry name" value="PanC"/>
    <property type="match status" value="1"/>
</dbReference>
<comment type="catalytic activity">
    <reaction evidence="7 8">
        <text>(R)-pantoate + beta-alanine + ATP = (R)-pantothenate + AMP + diphosphate + H(+)</text>
        <dbReference type="Rhea" id="RHEA:10912"/>
        <dbReference type="ChEBI" id="CHEBI:15378"/>
        <dbReference type="ChEBI" id="CHEBI:15980"/>
        <dbReference type="ChEBI" id="CHEBI:29032"/>
        <dbReference type="ChEBI" id="CHEBI:30616"/>
        <dbReference type="ChEBI" id="CHEBI:33019"/>
        <dbReference type="ChEBI" id="CHEBI:57966"/>
        <dbReference type="ChEBI" id="CHEBI:456215"/>
        <dbReference type="EC" id="6.3.2.1"/>
    </reaction>
</comment>
<dbReference type="PANTHER" id="PTHR21299:SF1">
    <property type="entry name" value="PANTOATE--BETA-ALANINE LIGASE"/>
    <property type="match status" value="1"/>
</dbReference>
<accession>A0ABV7J958</accession>
<reference evidence="10" key="1">
    <citation type="journal article" date="2019" name="Int. J. Syst. Evol. Microbiol.">
        <title>The Global Catalogue of Microorganisms (GCM) 10K type strain sequencing project: providing services to taxonomists for standard genome sequencing and annotation.</title>
        <authorList>
            <consortium name="The Broad Institute Genomics Platform"/>
            <consortium name="The Broad Institute Genome Sequencing Center for Infectious Disease"/>
            <person name="Wu L."/>
            <person name="Ma J."/>
        </authorList>
    </citation>
    <scope>NUCLEOTIDE SEQUENCE [LARGE SCALE GENOMIC DNA]</scope>
    <source>
        <strain evidence="10">KCTC 42953</strain>
    </source>
</reference>
<comment type="caution">
    <text evidence="9">The sequence shown here is derived from an EMBL/GenBank/DDBJ whole genome shotgun (WGS) entry which is preliminary data.</text>
</comment>
<feature type="binding site" evidence="8">
    <location>
        <position position="150"/>
    </location>
    <ligand>
        <name>(R)-pantoate</name>
        <dbReference type="ChEBI" id="CHEBI:15980"/>
    </ligand>
</feature>
<evidence type="ECO:0000256" key="6">
    <source>
        <dbReference type="ARBA" id="ARBA00022840"/>
    </source>
</evidence>
<comment type="similarity">
    <text evidence="2 8">Belongs to the pantothenate synthetase family.</text>
</comment>
<dbReference type="PANTHER" id="PTHR21299">
    <property type="entry name" value="CYTIDYLATE KINASE/PANTOATE-BETA-ALANINE LIGASE"/>
    <property type="match status" value="1"/>
</dbReference>
<comment type="subunit">
    <text evidence="8">Homodimer.</text>
</comment>
<proteinExistence type="inferred from homology"/>
<dbReference type="InterPro" id="IPR042176">
    <property type="entry name" value="Pantoate_ligase_C"/>
</dbReference>
<comment type="function">
    <text evidence="8">Catalyzes the condensation of pantoate with beta-alanine in an ATP-dependent reaction via a pantoyl-adenylate intermediate.</text>
</comment>
<evidence type="ECO:0000256" key="8">
    <source>
        <dbReference type="HAMAP-Rule" id="MF_00158"/>
    </source>
</evidence>
<dbReference type="GO" id="GO:0004592">
    <property type="term" value="F:pantoate-beta-alanine ligase activity"/>
    <property type="evidence" value="ECO:0007669"/>
    <property type="project" value="UniProtKB-EC"/>
</dbReference>
<dbReference type="InterPro" id="IPR003721">
    <property type="entry name" value="Pantoate_ligase"/>
</dbReference>
<keyword evidence="8" id="KW-0963">Cytoplasm</keyword>
<feature type="binding site" evidence="8">
    <location>
        <begin position="27"/>
        <end position="34"/>
    </location>
    <ligand>
        <name>ATP</name>
        <dbReference type="ChEBI" id="CHEBI:30616"/>
    </ligand>
</feature>
<dbReference type="HAMAP" id="MF_00158">
    <property type="entry name" value="PanC"/>
    <property type="match status" value="1"/>
</dbReference>
<dbReference type="RefSeq" id="WP_077409829.1">
    <property type="nucleotide sequence ID" value="NZ_JBHRTS010000001.1"/>
</dbReference>
<keyword evidence="10" id="KW-1185">Reference proteome</keyword>
<name>A0ABV7J958_9GAMM</name>
<dbReference type="SUPFAM" id="SSF52374">
    <property type="entry name" value="Nucleotidylyl transferase"/>
    <property type="match status" value="1"/>
</dbReference>
<evidence type="ECO:0000256" key="5">
    <source>
        <dbReference type="ARBA" id="ARBA00022741"/>
    </source>
</evidence>
<dbReference type="Gene3D" id="3.30.1300.10">
    <property type="entry name" value="Pantoate-beta-alanine ligase, C-terminal domain"/>
    <property type="match status" value="1"/>
</dbReference>
<feature type="binding site" evidence="8">
    <location>
        <begin position="144"/>
        <end position="147"/>
    </location>
    <ligand>
        <name>ATP</name>
        <dbReference type="ChEBI" id="CHEBI:30616"/>
    </ligand>
</feature>